<comment type="caution">
    <text evidence="3">The sequence shown here is derived from an EMBL/GenBank/DDBJ whole genome shotgun (WGS) entry which is preliminary data.</text>
</comment>
<accession>A0A243Q341</accession>
<feature type="compositionally biased region" description="Low complexity" evidence="1">
    <location>
        <begin position="79"/>
        <end position="98"/>
    </location>
</feature>
<dbReference type="Proteomes" id="UP000194632">
    <property type="component" value="Unassembled WGS sequence"/>
</dbReference>
<keyword evidence="4" id="KW-1185">Reference proteome</keyword>
<gene>
    <name evidence="3" type="ORF">CA982_25330</name>
</gene>
<protein>
    <submittedName>
        <fullName evidence="3">Uncharacterized protein</fullName>
    </submittedName>
</protein>
<dbReference type="PROSITE" id="PS51257">
    <property type="entry name" value="PROKAR_LIPOPROTEIN"/>
    <property type="match status" value="1"/>
</dbReference>
<evidence type="ECO:0000256" key="1">
    <source>
        <dbReference type="SAM" id="MobiDB-lite"/>
    </source>
</evidence>
<evidence type="ECO:0000313" key="4">
    <source>
        <dbReference type="Proteomes" id="UP000194632"/>
    </source>
</evidence>
<feature type="region of interest" description="Disordered" evidence="1">
    <location>
        <begin position="27"/>
        <end position="111"/>
    </location>
</feature>
<sequence>MTFPRSAHLGVGFLALAAAIVTGCSTDTTSDAPVSSIATSPAATSHSAAPSHDSAHPATSSQAAPPADSDGDDAGGEQSPAAAPADNTTDAASPPAATERPVDPNEPPAGGTYCGDGYNGLAVWAFGPDCATAQSVSSALGAKRAGGAHFPITVTVAGSNWICGEGTNPVPYMECSGLGAVRLTS</sequence>
<proteinExistence type="predicted"/>
<feature type="signal peptide" evidence="2">
    <location>
        <begin position="1"/>
        <end position="23"/>
    </location>
</feature>
<dbReference type="AlphaFoldDB" id="A0A243Q341"/>
<dbReference type="EMBL" id="NGFO01000057">
    <property type="protein sequence ID" value="OUC75680.1"/>
    <property type="molecule type" value="Genomic_DNA"/>
</dbReference>
<reference evidence="3 4" key="1">
    <citation type="submission" date="2017-05" db="EMBL/GenBank/DDBJ databases">
        <title>Biotechnological potential of actinobacteria isolated from South African environments.</title>
        <authorList>
            <person name="Le Roes-Hill M."/>
            <person name="Prins A."/>
            <person name="Durrell K.A."/>
        </authorList>
    </citation>
    <scope>NUCLEOTIDE SEQUENCE [LARGE SCALE GENOMIC DNA]</scope>
    <source>
        <strain evidence="3">BS2</strain>
    </source>
</reference>
<dbReference type="RefSeq" id="WP_086537863.1">
    <property type="nucleotide sequence ID" value="NZ_NGFO01000057.1"/>
</dbReference>
<keyword evidence="2" id="KW-0732">Signal</keyword>
<feature type="chain" id="PRO_5039671110" evidence="2">
    <location>
        <begin position="24"/>
        <end position="185"/>
    </location>
</feature>
<feature type="compositionally biased region" description="Low complexity" evidence="1">
    <location>
        <begin position="35"/>
        <end position="68"/>
    </location>
</feature>
<name>A0A243Q341_9ACTN</name>
<evidence type="ECO:0000256" key="2">
    <source>
        <dbReference type="SAM" id="SignalP"/>
    </source>
</evidence>
<dbReference type="STRING" id="417102.CA982_25330"/>
<organism evidence="3 4">
    <name type="scientific">Gordonia lacunae</name>
    <dbReference type="NCBI Taxonomy" id="417102"/>
    <lineage>
        <taxon>Bacteria</taxon>
        <taxon>Bacillati</taxon>
        <taxon>Actinomycetota</taxon>
        <taxon>Actinomycetes</taxon>
        <taxon>Mycobacteriales</taxon>
        <taxon>Gordoniaceae</taxon>
        <taxon>Gordonia</taxon>
    </lineage>
</organism>
<dbReference type="OrthoDB" id="9968870at2"/>
<evidence type="ECO:0000313" key="3">
    <source>
        <dbReference type="EMBL" id="OUC75680.1"/>
    </source>
</evidence>